<name>A0A4S8HUK0_9BACT</name>
<dbReference type="EMBL" id="STFF01000003">
    <property type="protein sequence ID" value="THU39287.1"/>
    <property type="molecule type" value="Genomic_DNA"/>
</dbReference>
<sequence length="231" mass="25697">MKYKVLLPLLVSGVFFNACSKEDDKMNTPGDKILETYYPGSTMEINELAIYTSNGVISDPAVIQDFLDRNVSTETKNYFYVNQSSVNINANNTVLYFLEKNRVHINGTNMEIVAQKDSLMIVSEYTSTPVPENNSTCSALAGKVPEFSSYYDCPDGSCASYRRTYPIIKSGINYYIPMLTYASVTKDCAMAPIEIPAINIKNHSLQSKLVEGDSVLIQYAKLPLVKKTVSN</sequence>
<reference evidence="2 3" key="1">
    <citation type="submission" date="2019-04" db="EMBL/GenBank/DDBJ databases">
        <title>Niastella caeni sp. nov., isolated from activated sludge.</title>
        <authorList>
            <person name="Sheng M."/>
        </authorList>
    </citation>
    <scope>NUCLEOTIDE SEQUENCE [LARGE SCALE GENOMIC DNA]</scope>
    <source>
        <strain evidence="2 3">HX-2-15</strain>
    </source>
</reference>
<gene>
    <name evidence="2" type="ORF">FAM09_12300</name>
</gene>
<evidence type="ECO:0000313" key="3">
    <source>
        <dbReference type="Proteomes" id="UP000306918"/>
    </source>
</evidence>
<feature type="chain" id="PRO_5020306307" description="Lipoprotein" evidence="1">
    <location>
        <begin position="21"/>
        <end position="231"/>
    </location>
</feature>
<dbReference type="AlphaFoldDB" id="A0A4S8HUK0"/>
<keyword evidence="3" id="KW-1185">Reference proteome</keyword>
<proteinExistence type="predicted"/>
<feature type="signal peptide" evidence="1">
    <location>
        <begin position="1"/>
        <end position="20"/>
    </location>
</feature>
<dbReference type="Proteomes" id="UP000306918">
    <property type="component" value="Unassembled WGS sequence"/>
</dbReference>
<dbReference type="RefSeq" id="WP_136577419.1">
    <property type="nucleotide sequence ID" value="NZ_STFF01000003.1"/>
</dbReference>
<keyword evidence="1" id="KW-0732">Signal</keyword>
<protein>
    <recommendedName>
        <fullName evidence="4">Lipoprotein</fullName>
    </recommendedName>
</protein>
<organism evidence="2 3">
    <name type="scientific">Niastella caeni</name>
    <dbReference type="NCBI Taxonomy" id="2569763"/>
    <lineage>
        <taxon>Bacteria</taxon>
        <taxon>Pseudomonadati</taxon>
        <taxon>Bacteroidota</taxon>
        <taxon>Chitinophagia</taxon>
        <taxon>Chitinophagales</taxon>
        <taxon>Chitinophagaceae</taxon>
        <taxon>Niastella</taxon>
    </lineage>
</organism>
<evidence type="ECO:0008006" key="4">
    <source>
        <dbReference type="Google" id="ProtNLM"/>
    </source>
</evidence>
<accession>A0A4S8HUK0</accession>
<evidence type="ECO:0000313" key="2">
    <source>
        <dbReference type="EMBL" id="THU39287.1"/>
    </source>
</evidence>
<dbReference type="OrthoDB" id="662345at2"/>
<evidence type="ECO:0000256" key="1">
    <source>
        <dbReference type="SAM" id="SignalP"/>
    </source>
</evidence>
<comment type="caution">
    <text evidence="2">The sequence shown here is derived from an EMBL/GenBank/DDBJ whole genome shotgun (WGS) entry which is preliminary data.</text>
</comment>